<protein>
    <submittedName>
        <fullName evidence="3">Uncharacterized protein</fullName>
    </submittedName>
</protein>
<keyword evidence="2" id="KW-1133">Transmembrane helix</keyword>
<dbReference type="AlphaFoldDB" id="A0A7S0FXW0"/>
<reference evidence="3" key="1">
    <citation type="submission" date="2021-01" db="EMBL/GenBank/DDBJ databases">
        <authorList>
            <person name="Corre E."/>
            <person name="Pelletier E."/>
            <person name="Niang G."/>
            <person name="Scheremetjew M."/>
            <person name="Finn R."/>
            <person name="Kale V."/>
            <person name="Holt S."/>
            <person name="Cochrane G."/>
            <person name="Meng A."/>
            <person name="Brown T."/>
            <person name="Cohen L."/>
        </authorList>
    </citation>
    <scope>NUCLEOTIDE SEQUENCE</scope>
    <source>
        <strain evidence="3">Pbaha01</strain>
    </source>
</reference>
<keyword evidence="2" id="KW-0812">Transmembrane</keyword>
<feature type="transmembrane region" description="Helical" evidence="2">
    <location>
        <begin position="187"/>
        <end position="217"/>
    </location>
</feature>
<keyword evidence="2" id="KW-0472">Membrane</keyword>
<sequence length="550" mass="60049">MVIPAARQVLPTARGHKVRFIGTLVAGCFLSAFWFFLHFIVTRQHEVDSEIINYTGRLRFFTQHLGLIFVTESMAMDIPWNGTDRFLMSRDTQSALKQIDEVCNGLLGKQTGAELGIPEMLDEKVKVSLRKWVDETFAPLRRLVKQPPRSLSRGQLAEVVQKVNEATYAVDFVVDEASARSKSRVDLLLGISLARLILGFVWALCTGCAFGCLWIPYVQTYNRLQVVEQELKSLLRAAFDVVVPVQAEPPFEVLGCEQELGHFIGRPIASGSILTCANGQNEEQRLREFIERGHGGTSCQPASAASATGRCQQRADNRCQGCAEPCWWNLVPEPPPDQLPVAPMICSHWKRGQPETEQQTFKVDVLMVSSGSRQQAAFLAMRSASVDTGPLGSFGHESGLSLPMLLPEEGREELREVNSPLAAVVDGSGMLGGVRRGLPRSHSSTSAETMVGGARRGRPRSHSSTSVETATGGPPQGAMSPHSELEETPPPTLIGMPQMATTRGVGPARPSSQALRLMHDLQESLQSSLQMEEQLEAPSGSQTPPTFASL</sequence>
<evidence type="ECO:0000313" key="3">
    <source>
        <dbReference type="EMBL" id="CAD8389422.1"/>
    </source>
</evidence>
<feature type="region of interest" description="Disordered" evidence="1">
    <location>
        <begin position="433"/>
        <end position="550"/>
    </location>
</feature>
<accession>A0A7S0FXW0</accession>
<dbReference type="EMBL" id="HBEG01054170">
    <property type="protein sequence ID" value="CAD8389422.1"/>
    <property type="molecule type" value="Transcribed_RNA"/>
</dbReference>
<evidence type="ECO:0000256" key="1">
    <source>
        <dbReference type="SAM" id="MobiDB-lite"/>
    </source>
</evidence>
<gene>
    <name evidence="3" type="ORF">PBAH0796_LOCUS32990</name>
</gene>
<feature type="compositionally biased region" description="Polar residues" evidence="1">
    <location>
        <begin position="539"/>
        <end position="550"/>
    </location>
</feature>
<evidence type="ECO:0000256" key="2">
    <source>
        <dbReference type="SAM" id="Phobius"/>
    </source>
</evidence>
<feature type="transmembrane region" description="Helical" evidence="2">
    <location>
        <begin position="20"/>
        <end position="41"/>
    </location>
</feature>
<proteinExistence type="predicted"/>
<organism evidence="3">
    <name type="scientific">Pyrodinium bahamense</name>
    <dbReference type="NCBI Taxonomy" id="73915"/>
    <lineage>
        <taxon>Eukaryota</taxon>
        <taxon>Sar</taxon>
        <taxon>Alveolata</taxon>
        <taxon>Dinophyceae</taxon>
        <taxon>Gonyaulacales</taxon>
        <taxon>Pyrocystaceae</taxon>
        <taxon>Pyrodinium</taxon>
    </lineage>
</organism>
<name>A0A7S0FXW0_9DINO</name>